<dbReference type="PROSITE" id="PS50949">
    <property type="entry name" value="HTH_GNTR"/>
    <property type="match status" value="1"/>
</dbReference>
<dbReference type="InterPro" id="IPR000524">
    <property type="entry name" value="Tscrpt_reg_HTH_GntR"/>
</dbReference>
<feature type="domain" description="HTH gntR-type" evidence="4">
    <location>
        <begin position="11"/>
        <end position="79"/>
    </location>
</feature>
<dbReference type="AlphaFoldDB" id="W6K2S0"/>
<evidence type="ECO:0000256" key="3">
    <source>
        <dbReference type="ARBA" id="ARBA00023163"/>
    </source>
</evidence>
<name>W6K2S0_9MICO</name>
<dbReference type="InterPro" id="IPR036388">
    <property type="entry name" value="WH-like_DNA-bd_sf"/>
</dbReference>
<dbReference type="STRING" id="1193182.BN11_740009"/>
<evidence type="ECO:0000256" key="2">
    <source>
        <dbReference type="ARBA" id="ARBA00023125"/>
    </source>
</evidence>
<keyword evidence="3" id="KW-0804">Transcription</keyword>
<dbReference type="CDD" id="cd07377">
    <property type="entry name" value="WHTH_GntR"/>
    <property type="match status" value="1"/>
</dbReference>
<keyword evidence="2" id="KW-0238">DNA-binding</keyword>
<dbReference type="Gene3D" id="1.10.10.10">
    <property type="entry name" value="Winged helix-like DNA-binding domain superfamily/Winged helix DNA-binding domain"/>
    <property type="match status" value="1"/>
</dbReference>
<organism evidence="5 6">
    <name type="scientific">Nostocoides australiense Ben110</name>
    <dbReference type="NCBI Taxonomy" id="1193182"/>
    <lineage>
        <taxon>Bacteria</taxon>
        <taxon>Bacillati</taxon>
        <taxon>Actinomycetota</taxon>
        <taxon>Actinomycetes</taxon>
        <taxon>Micrococcales</taxon>
        <taxon>Intrasporangiaceae</taxon>
        <taxon>Nostocoides</taxon>
    </lineage>
</organism>
<dbReference type="InterPro" id="IPR036390">
    <property type="entry name" value="WH_DNA-bd_sf"/>
</dbReference>
<evidence type="ECO:0000313" key="6">
    <source>
        <dbReference type="Proteomes" id="UP000035763"/>
    </source>
</evidence>
<dbReference type="Pfam" id="PF00392">
    <property type="entry name" value="GntR"/>
    <property type="match status" value="1"/>
</dbReference>
<protein>
    <submittedName>
        <fullName evidence="5">Putative regulator</fullName>
    </submittedName>
</protein>
<keyword evidence="6" id="KW-1185">Reference proteome</keyword>
<evidence type="ECO:0000259" key="4">
    <source>
        <dbReference type="PROSITE" id="PS50949"/>
    </source>
</evidence>
<dbReference type="SMART" id="SM00345">
    <property type="entry name" value="HTH_GNTR"/>
    <property type="match status" value="1"/>
</dbReference>
<proteinExistence type="predicted"/>
<dbReference type="OrthoDB" id="4307011at2"/>
<dbReference type="GO" id="GO:0003677">
    <property type="term" value="F:DNA binding"/>
    <property type="evidence" value="ECO:0007669"/>
    <property type="project" value="UniProtKB-KW"/>
</dbReference>
<dbReference type="SUPFAM" id="SSF46785">
    <property type="entry name" value="Winged helix' DNA-binding domain"/>
    <property type="match status" value="1"/>
</dbReference>
<dbReference type="PANTHER" id="PTHR38445:SF9">
    <property type="entry name" value="HTH-TYPE TRANSCRIPTIONAL REPRESSOR YTRA"/>
    <property type="match status" value="1"/>
</dbReference>
<dbReference type="Proteomes" id="UP000035763">
    <property type="component" value="Unassembled WGS sequence"/>
</dbReference>
<sequence length="121" mass="12692">MNLEVDLASPTPPYEQVRSQLAGMIAAGQLAAGHRLPAIRQLASDLGLAPGTIGRVYKELEAEGLVASRVRTGTVVLAAAAVPAARNQQQLAVAARGYASTARHLGLDLDVAISRLRAEWI</sequence>
<evidence type="ECO:0000313" key="5">
    <source>
        <dbReference type="EMBL" id="CCH75486.1"/>
    </source>
</evidence>
<evidence type="ECO:0000256" key="1">
    <source>
        <dbReference type="ARBA" id="ARBA00023015"/>
    </source>
</evidence>
<dbReference type="PANTHER" id="PTHR38445">
    <property type="entry name" value="HTH-TYPE TRANSCRIPTIONAL REPRESSOR YTRA"/>
    <property type="match status" value="1"/>
</dbReference>
<comment type="caution">
    <text evidence="5">The sequence shown here is derived from an EMBL/GenBank/DDBJ whole genome shotgun (WGS) entry which is preliminary data.</text>
</comment>
<dbReference type="RefSeq" id="WP_048696018.1">
    <property type="nucleotide sequence ID" value="NZ_HG764815.1"/>
</dbReference>
<keyword evidence="1" id="KW-0805">Transcription regulation</keyword>
<gene>
    <name evidence="5" type="ORF">BN11_740009</name>
</gene>
<reference evidence="5 6" key="1">
    <citation type="journal article" date="2013" name="ISME J.">
        <title>A metabolic model for members of the genus Tetrasphaera involved in enhanced biological phosphorus removal.</title>
        <authorList>
            <person name="Kristiansen R."/>
            <person name="Nguyen H.T.T."/>
            <person name="Saunders A.M."/>
            <person name="Nielsen J.L."/>
            <person name="Wimmer R."/>
            <person name="Le V.Q."/>
            <person name="McIlroy S.J."/>
            <person name="Petrovski S."/>
            <person name="Seviour R.J."/>
            <person name="Calteau A."/>
            <person name="Nielsen K.L."/>
            <person name="Nielsen P.H."/>
        </authorList>
    </citation>
    <scope>NUCLEOTIDE SEQUENCE [LARGE SCALE GENOMIC DNA]</scope>
    <source>
        <strain evidence="5 6">Ben110</strain>
    </source>
</reference>
<accession>W6K2S0</accession>
<dbReference type="GO" id="GO:0003700">
    <property type="term" value="F:DNA-binding transcription factor activity"/>
    <property type="evidence" value="ECO:0007669"/>
    <property type="project" value="InterPro"/>
</dbReference>
<dbReference type="EMBL" id="CAJA01000501">
    <property type="protein sequence ID" value="CCH75486.1"/>
    <property type="molecule type" value="Genomic_DNA"/>
</dbReference>